<evidence type="ECO:0000256" key="3">
    <source>
        <dbReference type="ARBA" id="ARBA00022827"/>
    </source>
</evidence>
<dbReference type="Gene3D" id="3.50.50.100">
    <property type="match status" value="1"/>
</dbReference>
<evidence type="ECO:0000256" key="4">
    <source>
        <dbReference type="ARBA" id="ARBA00023002"/>
    </source>
</evidence>
<dbReference type="OrthoDB" id="202203at2759"/>
<dbReference type="PRINTS" id="PR00368">
    <property type="entry name" value="FADPNR"/>
</dbReference>
<evidence type="ECO:0000313" key="7">
    <source>
        <dbReference type="Proteomes" id="UP000308652"/>
    </source>
</evidence>
<keyword evidence="7" id="KW-1185">Reference proteome</keyword>
<dbReference type="Pfam" id="PF07992">
    <property type="entry name" value="Pyr_redox_2"/>
    <property type="match status" value="1"/>
</dbReference>
<proteinExistence type="inferred from homology"/>
<comment type="similarity">
    <text evidence="1">Belongs to the FAD-dependent oxidoreductase family.</text>
</comment>
<dbReference type="SUPFAM" id="SSF51905">
    <property type="entry name" value="FAD/NAD(P)-binding domain"/>
    <property type="match status" value="1"/>
</dbReference>
<dbReference type="PRINTS" id="PR00411">
    <property type="entry name" value="PNDRDTASEI"/>
</dbReference>
<name>A0A5C3LKD1_9AGAR</name>
<dbReference type="GO" id="GO:0005737">
    <property type="term" value="C:cytoplasm"/>
    <property type="evidence" value="ECO:0007669"/>
    <property type="project" value="TreeGrafter"/>
</dbReference>
<evidence type="ECO:0000256" key="2">
    <source>
        <dbReference type="ARBA" id="ARBA00022630"/>
    </source>
</evidence>
<feature type="domain" description="FAD/NAD(P)-binding" evidence="5">
    <location>
        <begin position="6"/>
        <end position="294"/>
    </location>
</feature>
<keyword evidence="4" id="KW-0560">Oxidoreductase</keyword>
<keyword evidence="2" id="KW-0285">Flavoprotein</keyword>
<sequence length="374" mass="40255">MSKPLNIVVVGGGPTGAAVAKELSAKLDASKHSIILITARDFYTHLPATIRTVVTSKGNLEERVLIPYDKLFANGKGKLIVGTVSSIQDNGSDGGKVILANGETVDYSILVLATGSIWEGPLNLPTKTSEAVDYIRRNRQDFEAANHIVLVGGGAVGIEHAGEIKETWPDKNVTIVHSQKHLLNDTYPQSWREDVQRRIELRGVDVILSDYIDSLELKEGGKLTTRGGKVLKADLIVPTRGGRPNTAFIKSLGDDVLTDIGFVKVSPTLQLLKHPRIFAGGDIIEWKEQKQAVKSGNHAAIIAKNILSLVKGGNQVLAAYKGSAEIIIVTIGSTGGASFFNILWGLKFGDKISSLLKSKTLFVEPTRKSLGHTD</sequence>
<dbReference type="InterPro" id="IPR023753">
    <property type="entry name" value="FAD/NAD-binding_dom"/>
</dbReference>
<evidence type="ECO:0000313" key="6">
    <source>
        <dbReference type="EMBL" id="TFK33092.1"/>
    </source>
</evidence>
<dbReference type="Proteomes" id="UP000308652">
    <property type="component" value="Unassembled WGS sequence"/>
</dbReference>
<evidence type="ECO:0000259" key="5">
    <source>
        <dbReference type="Pfam" id="PF07992"/>
    </source>
</evidence>
<evidence type="ECO:0000256" key="1">
    <source>
        <dbReference type="ARBA" id="ARBA00006442"/>
    </source>
</evidence>
<dbReference type="EMBL" id="ML213655">
    <property type="protein sequence ID" value="TFK33092.1"/>
    <property type="molecule type" value="Genomic_DNA"/>
</dbReference>
<gene>
    <name evidence="6" type="ORF">BDQ12DRAFT_637958</name>
</gene>
<keyword evidence="3" id="KW-0274">FAD</keyword>
<accession>A0A5C3LKD1</accession>
<organism evidence="6 7">
    <name type="scientific">Crucibulum laeve</name>
    <dbReference type="NCBI Taxonomy" id="68775"/>
    <lineage>
        <taxon>Eukaryota</taxon>
        <taxon>Fungi</taxon>
        <taxon>Dikarya</taxon>
        <taxon>Basidiomycota</taxon>
        <taxon>Agaricomycotina</taxon>
        <taxon>Agaricomycetes</taxon>
        <taxon>Agaricomycetidae</taxon>
        <taxon>Agaricales</taxon>
        <taxon>Agaricineae</taxon>
        <taxon>Nidulariaceae</taxon>
        <taxon>Crucibulum</taxon>
    </lineage>
</organism>
<dbReference type="STRING" id="68775.A0A5C3LKD1"/>
<dbReference type="PANTHER" id="PTHR43735">
    <property type="entry name" value="APOPTOSIS-INDUCING FACTOR 1"/>
    <property type="match status" value="1"/>
</dbReference>
<dbReference type="GO" id="GO:0004174">
    <property type="term" value="F:electron-transferring-flavoprotein dehydrogenase activity"/>
    <property type="evidence" value="ECO:0007669"/>
    <property type="project" value="TreeGrafter"/>
</dbReference>
<dbReference type="InterPro" id="IPR036188">
    <property type="entry name" value="FAD/NAD-bd_sf"/>
</dbReference>
<dbReference type="GO" id="GO:0050660">
    <property type="term" value="F:flavin adenine dinucleotide binding"/>
    <property type="evidence" value="ECO:0007669"/>
    <property type="project" value="TreeGrafter"/>
</dbReference>
<dbReference type="AlphaFoldDB" id="A0A5C3LKD1"/>
<protein>
    <submittedName>
        <fullName evidence="6">FAD/NAD(P)-binding domain-containing protein</fullName>
    </submittedName>
</protein>
<dbReference type="PANTHER" id="PTHR43735:SF3">
    <property type="entry name" value="FERROPTOSIS SUPPRESSOR PROTEIN 1"/>
    <property type="match status" value="1"/>
</dbReference>
<reference evidence="6 7" key="1">
    <citation type="journal article" date="2019" name="Nat. Ecol. Evol.">
        <title>Megaphylogeny resolves global patterns of mushroom evolution.</title>
        <authorList>
            <person name="Varga T."/>
            <person name="Krizsan K."/>
            <person name="Foldi C."/>
            <person name="Dima B."/>
            <person name="Sanchez-Garcia M."/>
            <person name="Sanchez-Ramirez S."/>
            <person name="Szollosi G.J."/>
            <person name="Szarkandi J.G."/>
            <person name="Papp V."/>
            <person name="Albert L."/>
            <person name="Andreopoulos W."/>
            <person name="Angelini C."/>
            <person name="Antonin V."/>
            <person name="Barry K.W."/>
            <person name="Bougher N.L."/>
            <person name="Buchanan P."/>
            <person name="Buyck B."/>
            <person name="Bense V."/>
            <person name="Catcheside P."/>
            <person name="Chovatia M."/>
            <person name="Cooper J."/>
            <person name="Damon W."/>
            <person name="Desjardin D."/>
            <person name="Finy P."/>
            <person name="Geml J."/>
            <person name="Haridas S."/>
            <person name="Hughes K."/>
            <person name="Justo A."/>
            <person name="Karasinski D."/>
            <person name="Kautmanova I."/>
            <person name="Kiss B."/>
            <person name="Kocsube S."/>
            <person name="Kotiranta H."/>
            <person name="LaButti K.M."/>
            <person name="Lechner B.E."/>
            <person name="Liimatainen K."/>
            <person name="Lipzen A."/>
            <person name="Lukacs Z."/>
            <person name="Mihaltcheva S."/>
            <person name="Morgado L.N."/>
            <person name="Niskanen T."/>
            <person name="Noordeloos M.E."/>
            <person name="Ohm R.A."/>
            <person name="Ortiz-Santana B."/>
            <person name="Ovrebo C."/>
            <person name="Racz N."/>
            <person name="Riley R."/>
            <person name="Savchenko A."/>
            <person name="Shiryaev A."/>
            <person name="Soop K."/>
            <person name="Spirin V."/>
            <person name="Szebenyi C."/>
            <person name="Tomsovsky M."/>
            <person name="Tulloss R.E."/>
            <person name="Uehling J."/>
            <person name="Grigoriev I.V."/>
            <person name="Vagvolgyi C."/>
            <person name="Papp T."/>
            <person name="Martin F.M."/>
            <person name="Miettinen O."/>
            <person name="Hibbett D.S."/>
            <person name="Nagy L.G."/>
        </authorList>
    </citation>
    <scope>NUCLEOTIDE SEQUENCE [LARGE SCALE GENOMIC DNA]</scope>
    <source>
        <strain evidence="6 7">CBS 166.37</strain>
    </source>
</reference>